<dbReference type="FunFam" id="3.30.300.30:FF:000010">
    <property type="entry name" value="Enterobactin synthetase component F"/>
    <property type="match status" value="2"/>
</dbReference>
<evidence type="ECO:0000259" key="8">
    <source>
        <dbReference type="PROSITE" id="PS50075"/>
    </source>
</evidence>
<dbReference type="FunFam" id="3.40.50.980:FF:000001">
    <property type="entry name" value="Non-ribosomal peptide synthetase"/>
    <property type="match status" value="2"/>
</dbReference>
<keyword evidence="5" id="KW-0677">Repeat</keyword>
<accession>A0A1X2L6V2</accession>
<dbReference type="FunFam" id="1.10.1200.10:FF:000005">
    <property type="entry name" value="Nonribosomal peptide synthetase 1"/>
    <property type="match status" value="2"/>
</dbReference>
<dbReference type="Pfam" id="PF13193">
    <property type="entry name" value="AMP-binding_C"/>
    <property type="match status" value="2"/>
</dbReference>
<dbReference type="GO" id="GO:0003824">
    <property type="term" value="F:catalytic activity"/>
    <property type="evidence" value="ECO:0007669"/>
    <property type="project" value="InterPro"/>
</dbReference>
<dbReference type="InterPro" id="IPR006162">
    <property type="entry name" value="Ppantetheine_attach_site"/>
</dbReference>
<evidence type="ECO:0000256" key="4">
    <source>
        <dbReference type="ARBA" id="ARBA00022553"/>
    </source>
</evidence>
<dbReference type="NCBIfam" id="NF003417">
    <property type="entry name" value="PRK04813.1"/>
    <property type="match status" value="2"/>
</dbReference>
<dbReference type="Pfam" id="PF00550">
    <property type="entry name" value="PP-binding"/>
    <property type="match status" value="2"/>
</dbReference>
<evidence type="ECO:0000256" key="5">
    <source>
        <dbReference type="ARBA" id="ARBA00022737"/>
    </source>
</evidence>
<dbReference type="RefSeq" id="WP_085289361.1">
    <property type="nucleotide sequence ID" value="NZ_NCXM01000007.1"/>
</dbReference>
<keyword evidence="4" id="KW-0597">Phosphoprotein</keyword>
<dbReference type="SUPFAM" id="SSF52777">
    <property type="entry name" value="CoA-dependent acyltransferases"/>
    <property type="match status" value="10"/>
</dbReference>
<dbReference type="NCBIfam" id="TIGR01733">
    <property type="entry name" value="AA-adenyl-dom"/>
    <property type="match status" value="2"/>
</dbReference>
<evidence type="ECO:0000256" key="2">
    <source>
        <dbReference type="ARBA" id="ARBA00006432"/>
    </source>
</evidence>
<dbReference type="Gene3D" id="3.30.559.10">
    <property type="entry name" value="Chloramphenicol acetyltransferase-like domain"/>
    <property type="match status" value="5"/>
</dbReference>
<name>A0A1X2L6V2_9MYCO</name>
<dbReference type="Gene3D" id="3.30.559.30">
    <property type="entry name" value="Nonribosomal peptide synthetase, condensation domain"/>
    <property type="match status" value="5"/>
</dbReference>
<dbReference type="Gene3D" id="3.40.50.980">
    <property type="match status" value="4"/>
</dbReference>
<evidence type="ECO:0000256" key="7">
    <source>
        <dbReference type="SAM" id="MobiDB-lite"/>
    </source>
</evidence>
<evidence type="ECO:0000313" key="9">
    <source>
        <dbReference type="EMBL" id="OSC29655.1"/>
    </source>
</evidence>
<dbReference type="InterPro" id="IPR009081">
    <property type="entry name" value="PP-bd_ACP"/>
</dbReference>
<evidence type="ECO:0000256" key="1">
    <source>
        <dbReference type="ARBA" id="ARBA00001957"/>
    </source>
</evidence>
<feature type="domain" description="Carrier" evidence="8">
    <location>
        <begin position="2445"/>
        <end position="2519"/>
    </location>
</feature>
<dbReference type="UniPathway" id="UPA00011"/>
<dbReference type="Gene3D" id="2.30.38.10">
    <property type="entry name" value="Luciferase, Domain 3"/>
    <property type="match status" value="2"/>
</dbReference>
<dbReference type="PROSITE" id="PS50075">
    <property type="entry name" value="CARRIER"/>
    <property type="match status" value="2"/>
</dbReference>
<keyword evidence="10" id="KW-1185">Reference proteome</keyword>
<comment type="cofactor">
    <cofactor evidence="1">
        <name>pantetheine 4'-phosphate</name>
        <dbReference type="ChEBI" id="CHEBI:47942"/>
    </cofactor>
</comment>
<keyword evidence="3" id="KW-0596">Phosphopantetheine</keyword>
<dbReference type="PANTHER" id="PTHR45527:SF14">
    <property type="entry name" value="PLIPASTATIN SYNTHASE SUBUNIT B"/>
    <property type="match status" value="1"/>
</dbReference>
<dbReference type="SUPFAM" id="SSF47336">
    <property type="entry name" value="ACP-like"/>
    <property type="match status" value="2"/>
</dbReference>
<dbReference type="PROSITE" id="PS00012">
    <property type="entry name" value="PHOSPHOPANTETHEINE"/>
    <property type="match status" value="2"/>
</dbReference>
<dbReference type="SMART" id="SM00823">
    <property type="entry name" value="PKS_PP"/>
    <property type="match status" value="2"/>
</dbReference>
<protein>
    <submittedName>
        <fullName evidence="9">Non-ribosomal peptide synthetase</fullName>
    </submittedName>
</protein>
<dbReference type="InterPro" id="IPR000873">
    <property type="entry name" value="AMP-dep_synth/lig_dom"/>
</dbReference>
<dbReference type="Proteomes" id="UP000242320">
    <property type="component" value="Unassembled WGS sequence"/>
</dbReference>
<keyword evidence="6" id="KW-0045">Antibiotic biosynthesis</keyword>
<dbReference type="InterPro" id="IPR020806">
    <property type="entry name" value="PKS_PP-bd"/>
</dbReference>
<dbReference type="GO" id="GO:0017000">
    <property type="term" value="P:antibiotic biosynthetic process"/>
    <property type="evidence" value="ECO:0007669"/>
    <property type="project" value="UniProtKB-KW"/>
</dbReference>
<feature type="region of interest" description="Disordered" evidence="7">
    <location>
        <begin position="202"/>
        <end position="226"/>
    </location>
</feature>
<dbReference type="PANTHER" id="PTHR45527">
    <property type="entry name" value="NONRIBOSOMAL PEPTIDE SYNTHETASE"/>
    <property type="match status" value="1"/>
</dbReference>
<reference evidence="9 10" key="1">
    <citation type="submission" date="2017-04" db="EMBL/GenBank/DDBJ databases">
        <title>The new phylogeny of genus Mycobacterium.</title>
        <authorList>
            <person name="Tortoli E."/>
            <person name="Trovato A."/>
            <person name="Cirillo D.M."/>
        </authorList>
    </citation>
    <scope>NUCLEOTIDE SEQUENCE [LARGE SCALE GENOMIC DNA]</scope>
    <source>
        <strain evidence="9 10">DSM 45247</strain>
    </source>
</reference>
<evidence type="ECO:0000313" key="10">
    <source>
        <dbReference type="Proteomes" id="UP000242320"/>
    </source>
</evidence>
<feature type="domain" description="Carrier" evidence="8">
    <location>
        <begin position="944"/>
        <end position="1018"/>
    </location>
</feature>
<gene>
    <name evidence="9" type="ORF">B8W69_08290</name>
</gene>
<dbReference type="FunFam" id="3.40.50.12780:FF:000012">
    <property type="entry name" value="Non-ribosomal peptide synthetase"/>
    <property type="match status" value="2"/>
</dbReference>
<dbReference type="Pfam" id="PF00668">
    <property type="entry name" value="Condensation"/>
    <property type="match status" value="5"/>
</dbReference>
<dbReference type="NCBIfam" id="TIGR01720">
    <property type="entry name" value="NRPS-para261"/>
    <property type="match status" value="2"/>
</dbReference>
<dbReference type="InterPro" id="IPR036736">
    <property type="entry name" value="ACP-like_sf"/>
</dbReference>
<dbReference type="GO" id="GO:0044550">
    <property type="term" value="P:secondary metabolite biosynthetic process"/>
    <property type="evidence" value="ECO:0007669"/>
    <property type="project" value="UniProtKB-ARBA"/>
</dbReference>
<dbReference type="OrthoDB" id="4501954at2"/>
<sequence>MEREDRGLPLTRGQLDIWLSQEAGFAGTQWQLGLLVKIDGFVDRDVFEQAITQAVAEAEPGRASFIEADGQVVQKPVDYPLVELTFDDLRDRPDPVQEARERASSIQRTPMALNGQLFKFVLFQTGHEEFYLFGCCHHIAIDGLGMALVCRRVATVYSAMVAEKPIPDAYFGSVQDLVDLESAYEASEDYAEDKAYWSEHLPPESGPVDRLPEAAGERDHYSPSASVQLDPSVANRIKELSKKLAIRRFSVTTAACALLVRGWSGSGSEVALDFPVSRRVRPESKTLPAMLAGVVPLVLATEPQSTVADFCKHVDKRIRELLQHQRFPVHTLEGDGLRQAPNRVGINFLPMRLTLDLAGSPATASYTNHGPVGHFGLFFLGAGDQLHLSTAGPGQPFASFGVADLAGRLQQILEEMTADPERPLSSIDLLTPDEPALLAEWSNRPALHEPVPAPVSIPQAFAEHVQSTPEAVAVTFDGHSMTYAELDAASNRLGNLLADRGVGPGDCVAVLFPRCADAIVSMMAVLKTGAAYVPIDPAHASSRMDFVLEDAAPSAVITTAELRARLDGHDVLVVDVHDPTIDSQPSTALPLPAPENTAYIIYTSGTTGTPKGVAIPHLNVAWLIESLDAGLPKGNVWTQCHSSAFDFSVWEIFGALLRGRRLLIVPESVASSPADLHDLLVAEKVSVLTQTPSAVAMLPAEGLEATALVVAGEACPTDIVDRWAAPGRVMLDAYGPTETTVCASISTPLTPGSPVVPIGSPIAGAAMFVLDKWLQPVPAGVVGELYLAGRGVGHGYVRRAGLTASRFVANPFGGPGARMYRTGDLVCWGPDGQLQYLGRADEQVKIRGYRIELGEIQAVLAGLDGVDQAAVIAREDRPGDKRLVGYVTGTADPAALRAALADKLPPYMVPTAVMVLDTLPLTGNGKLDKRALPSPEYAASEYRAPADAIEEILADIYAQVLGVERVGVDDSFFDLGGDSILSMQVVSRARAAGVICRPRDVFVEQTVARLARVSEVAADGEFGAADEGIGPVVATPIMRWLQTIDGPIDEFNQTMVLAAPAGVSEADVAAVLQALLDRHPMLRLRVQDDGAGGWSLEAPEVGSVQAGDCLRVVDALSDAALIEARGRLNVADGALLSAVWASATSQLALVIHHLAVDGVSWRTLIEDLNIAWAQLHNAQPVALPAPGTSFARWSSLLADYAQSPAVTAQADAWRQVAATPAALPAVQAEDTYATAGQLTASLDVDTTRLLLGEVPAAFHAGVQDILLIAFGLAFTEFLGEALPIGIDIEGHGRHEEVASRVDLSRTVGWFTTKYPAALKINGTLNWSQVLAGDAALGAVIKDAKEQLRALPDGLTYGLLRYLNTEVDLAGPDPVIGFNYLGRLAAGADLSDDLWRVSEDSLSSAAVATAVAMPLAHTVELNAGTMDTEAGPNLHANWRWAPSALTDEQVNRLSQLWFEALNGICAHVRSGGGGLTPSDIAPARLDQQQIDELCEQHQIADVLPLSPVQQGLLFHTSFAQELEDLYAVQLGITVSGSLDPQRLRDAVQTVVNRHPNLAARFIDEFGEPVQIIPAEPVMAWNYVEPTGGDVDEQVEQLSAAERTAVCDLAGQPAFRAALIRTAPDRHRFLLTIHHIVIDGWSLPVLMREVFAGYYGERLPSPPSYRSYLTWLAAQDRAGAQAAWAEALDGFEAPTLVAPPGKIGRRAVATYTVSADTTRALGELARSSRTTVSTVLQGAWAQLLTWLTGQHDVAFGTAVSGRPTELPGADAMVGLLINTVPVRADIAAATTVADLLEQLQRVHAETLEHEHLALNEIHRVTGHDQLFDTLFLYENYPIDAGALLGVQELAVTEFSSREFNHYPLSVVATPGHELSLRVEYDTEVFDASGVETLIERLRQVMVAMTADPAQRLSSIDLLDAAEHERLDAWGNRAMLARRPGEQASIPAMFAAQVARAADAVAITCGERSWTYREVEDSANQLAHLLTEQGAGPGQRVAVVIPRSAEAVVAIFAVLKTGAAYVPIDPGVPEARLQFVLGDAAPVAAVTTAEVRSRLDGFDGLIVDIDDPAVRTQPTTALPVPAPENIAYIIYTSGTTGTPKGVAIPHYNVTLLLETLDAQLGLGQVWTQCHSLAFDFSVWEVFGSLLYGGRLVVVPDAVVRSAEDLHALLVREQVSVLSQTPSAFYALQSADALAPELGEQLKLQTVVFGGEALEPHRLSAWLHRHPGLPRMINMYGITETTVHASFREIVDDDVDTNVSPIGGPLGNLAFFVLDGWLRQVPVGVVGELYVAGGGLATGYVGRPGLSSTRFVACPYGAPGARMYRTGDLVRWGADGQLQYMGRADEQVKIRGYRIELGEIQAALASLSGVEHAAVIAREDRPGDKRLVGYVTGTADPAEVRAQLGERLPSYMVPSAVVVLDALPLTVNGKLDIRALPAPEYQDADRYRAPVSAIEEILAGIYAQVLGVERVGVDDSFFDLGGDSILSMQVVARARAAGVVCRPRDVFVEQTVAKLARVATVASGDDDVVDEGLGAVVATPIMRWLQNMDGPVEQFNQTMVLAAPAEVTFDDVPVVVQALLDRHAMLRMRVEDDGVGGWSLDVPEAGSVQAGDCVESVDVLSEAALVDARSRLNLADGVLLRAVWASATNQLALIIHHLAVDGVSWRTLIEDLNIAWAQHHSGQPVALPVGGTSFARWSSLLDEYARRPEVVERLEEWRQVAAIPAVLPEAQPDDTYVTAGQLSASLDVETTRLLLGEVPAAFHAGVQDILLIAFGLAWTQFVGTGAPIAIDVEGHGRNEELGPQVDLSRTVGWFTAKYPVSLRVGGLSWGQVVGGDAALGGLIKDAKEQLRALPDGLTYGLLRYLNPEAALDASDPVIGFNYLGRLGGGAAELSADLWQLDPDSFALAGAAGAVALPLPHTVELNAGTMDTADGPHLQANWTWALSALDEKQIGRLSELWFDALAGICAHVRNGGGGLTPSDIAPARLSQRDLDELQQQYQIADVLPLTPLQQGLLFHTGTAQGGEDLYAVQLDISVTGAVDPERLREAVHTVITRHPNVVASFSEDFGEPVQVMTTDPVLAWQYVELDTDRDIANQIERLSTAERIAVCDLAGQPPFRGALIRTAENTYRFVLTNHHIVLDGWSKPVLLQEIFASYFGVRLPAPVPYRSFITWLSEQDRAAAQAAWREVLEGFDTPTLVGPSGRMALGPRGVAEFHVSAETSRLLGELARSCRTTVSTVLQAAWAQLLMWLTGQHDVVFGTAVSGRPTELAGSEAMVGLLINTVPVRATIGAETTIADLLDQLQRTYTNTLDHQHLALNDIHRVTGHDQIFDTMFVYENYPIDTAALSAVDELTITRFTNREYNHYPLSVQAVPGHEIGLRVEFDTDVFGEARIDKLVDRFKRVLEAMTVDLEEQS</sequence>
<dbReference type="InterPro" id="IPR025110">
    <property type="entry name" value="AMP-bd_C"/>
</dbReference>
<dbReference type="GO" id="GO:0031177">
    <property type="term" value="F:phosphopantetheine binding"/>
    <property type="evidence" value="ECO:0007669"/>
    <property type="project" value="InterPro"/>
</dbReference>
<dbReference type="InterPro" id="IPR001242">
    <property type="entry name" value="Condensation_dom"/>
</dbReference>
<dbReference type="GO" id="GO:0043041">
    <property type="term" value="P:amino acid activation for nonribosomal peptide biosynthetic process"/>
    <property type="evidence" value="ECO:0007669"/>
    <property type="project" value="TreeGrafter"/>
</dbReference>
<evidence type="ECO:0000256" key="6">
    <source>
        <dbReference type="ARBA" id="ARBA00023194"/>
    </source>
</evidence>
<dbReference type="EMBL" id="NCXM01000007">
    <property type="protein sequence ID" value="OSC29655.1"/>
    <property type="molecule type" value="Genomic_DNA"/>
</dbReference>
<dbReference type="InterPro" id="IPR023213">
    <property type="entry name" value="CAT-like_dom_sf"/>
</dbReference>
<dbReference type="Gene3D" id="1.10.1200.10">
    <property type="entry name" value="ACP-like"/>
    <property type="match status" value="2"/>
</dbReference>
<dbReference type="CDD" id="cd19543">
    <property type="entry name" value="DCL_NRPS"/>
    <property type="match status" value="2"/>
</dbReference>
<dbReference type="GO" id="GO:0008610">
    <property type="term" value="P:lipid biosynthetic process"/>
    <property type="evidence" value="ECO:0007669"/>
    <property type="project" value="UniProtKB-ARBA"/>
</dbReference>
<dbReference type="InterPro" id="IPR045851">
    <property type="entry name" value="AMP-bd_C_sf"/>
</dbReference>
<feature type="compositionally biased region" description="Basic and acidic residues" evidence="7">
    <location>
        <begin position="210"/>
        <end position="221"/>
    </location>
</feature>
<dbReference type="SUPFAM" id="SSF56801">
    <property type="entry name" value="Acetyl-CoA synthetase-like"/>
    <property type="match status" value="2"/>
</dbReference>
<proteinExistence type="inferred from homology"/>
<dbReference type="PROSITE" id="PS00455">
    <property type="entry name" value="AMP_BINDING"/>
    <property type="match status" value="2"/>
</dbReference>
<dbReference type="GO" id="GO:0005737">
    <property type="term" value="C:cytoplasm"/>
    <property type="evidence" value="ECO:0007669"/>
    <property type="project" value="TreeGrafter"/>
</dbReference>
<organism evidence="9 10">
    <name type="scientific">Mycolicibacterium vulneris</name>
    <dbReference type="NCBI Taxonomy" id="547163"/>
    <lineage>
        <taxon>Bacteria</taxon>
        <taxon>Bacillati</taxon>
        <taxon>Actinomycetota</taxon>
        <taxon>Actinomycetes</taxon>
        <taxon>Mycobacteriales</taxon>
        <taxon>Mycobacteriaceae</taxon>
        <taxon>Mycolicibacterium</taxon>
    </lineage>
</organism>
<dbReference type="CDD" id="cd17643">
    <property type="entry name" value="A_NRPS_Cytc1-like"/>
    <property type="match status" value="1"/>
</dbReference>
<comment type="caution">
    <text evidence="9">The sequence shown here is derived from an EMBL/GenBank/DDBJ whole genome shotgun (WGS) entry which is preliminary data.</text>
</comment>
<dbReference type="InterPro" id="IPR020845">
    <property type="entry name" value="AMP-binding_CS"/>
</dbReference>
<dbReference type="InterPro" id="IPR010060">
    <property type="entry name" value="NRPS_synth"/>
</dbReference>
<evidence type="ECO:0000256" key="3">
    <source>
        <dbReference type="ARBA" id="ARBA00022450"/>
    </source>
</evidence>
<dbReference type="FunFam" id="2.30.38.10:FF:000001">
    <property type="entry name" value="Non-ribosomal peptide synthetase PvdI"/>
    <property type="match status" value="2"/>
</dbReference>
<dbReference type="Gene3D" id="3.30.300.30">
    <property type="match status" value="2"/>
</dbReference>
<dbReference type="Pfam" id="PF00501">
    <property type="entry name" value="AMP-binding"/>
    <property type="match status" value="2"/>
</dbReference>
<comment type="similarity">
    <text evidence="2">Belongs to the ATP-dependent AMP-binding enzyme family.</text>
</comment>
<dbReference type="InterPro" id="IPR010071">
    <property type="entry name" value="AA_adenyl_dom"/>
</dbReference>